<proteinExistence type="predicted"/>
<name>A0A6M3JLE0_9ZZZZ</name>
<feature type="coiled-coil region" evidence="1">
    <location>
        <begin position="36"/>
        <end position="101"/>
    </location>
</feature>
<reference evidence="2" key="1">
    <citation type="submission" date="2020-03" db="EMBL/GenBank/DDBJ databases">
        <title>The deep terrestrial virosphere.</title>
        <authorList>
            <person name="Holmfeldt K."/>
            <person name="Nilsson E."/>
            <person name="Simone D."/>
            <person name="Lopez-Fernandez M."/>
            <person name="Wu X."/>
            <person name="de Brujin I."/>
            <person name="Lundin D."/>
            <person name="Andersson A."/>
            <person name="Bertilsson S."/>
            <person name="Dopson M."/>
        </authorList>
    </citation>
    <scope>NUCLEOTIDE SEQUENCE</scope>
    <source>
        <strain evidence="2">MM415A04125</strain>
    </source>
</reference>
<protein>
    <submittedName>
        <fullName evidence="2">Uncharacterized protein</fullName>
    </submittedName>
</protein>
<sequence length="109" mass="11981">MSDLVKTTSGFVGTREQMINALQCVQQRGGTQGAVAGAAADEIERLTQRAEQAECRERSLLDTTAELRALRMAHNAQGRSLKQAEARVAELEEERKDSMRNALYGALFV</sequence>
<keyword evidence="1" id="KW-0175">Coiled coil</keyword>
<dbReference type="AlphaFoldDB" id="A0A6M3JLE0"/>
<gene>
    <name evidence="2" type="ORF">MM415A04125_0005</name>
</gene>
<evidence type="ECO:0000313" key="2">
    <source>
        <dbReference type="EMBL" id="QJA69945.1"/>
    </source>
</evidence>
<dbReference type="EMBL" id="MT141750">
    <property type="protein sequence ID" value="QJA69945.1"/>
    <property type="molecule type" value="Genomic_DNA"/>
</dbReference>
<accession>A0A6M3JLE0</accession>
<evidence type="ECO:0000256" key="1">
    <source>
        <dbReference type="SAM" id="Coils"/>
    </source>
</evidence>
<organism evidence="2">
    <name type="scientific">viral metagenome</name>
    <dbReference type="NCBI Taxonomy" id="1070528"/>
    <lineage>
        <taxon>unclassified sequences</taxon>
        <taxon>metagenomes</taxon>
        <taxon>organismal metagenomes</taxon>
    </lineage>
</organism>